<gene>
    <name evidence="1" type="ORF">PIB30_099045</name>
</gene>
<name>A0ABU6YX28_9FABA</name>
<dbReference type="EMBL" id="JASCZI010244257">
    <property type="protein sequence ID" value="MED6214031.1"/>
    <property type="molecule type" value="Genomic_DNA"/>
</dbReference>
<organism evidence="1 2">
    <name type="scientific">Stylosanthes scabra</name>
    <dbReference type="NCBI Taxonomy" id="79078"/>
    <lineage>
        <taxon>Eukaryota</taxon>
        <taxon>Viridiplantae</taxon>
        <taxon>Streptophyta</taxon>
        <taxon>Embryophyta</taxon>
        <taxon>Tracheophyta</taxon>
        <taxon>Spermatophyta</taxon>
        <taxon>Magnoliopsida</taxon>
        <taxon>eudicotyledons</taxon>
        <taxon>Gunneridae</taxon>
        <taxon>Pentapetalae</taxon>
        <taxon>rosids</taxon>
        <taxon>fabids</taxon>
        <taxon>Fabales</taxon>
        <taxon>Fabaceae</taxon>
        <taxon>Papilionoideae</taxon>
        <taxon>50 kb inversion clade</taxon>
        <taxon>dalbergioids sensu lato</taxon>
        <taxon>Dalbergieae</taxon>
        <taxon>Pterocarpus clade</taxon>
        <taxon>Stylosanthes</taxon>
    </lineage>
</organism>
<proteinExistence type="predicted"/>
<evidence type="ECO:0000313" key="1">
    <source>
        <dbReference type="EMBL" id="MED6214031.1"/>
    </source>
</evidence>
<accession>A0ABU6YX28</accession>
<sequence length="148" mass="16049">MFAADTTSCFEAEFKCYANPSHAGLYRWGHDREEVAALVVLLGGLDGAHTLADGQTQVGGGNHAHIPTLLHFLPHFLLLLEALGDPHLHRLAAGVGLHTCFLAQLVNCARKSQLPLFLDSLCHSDHLIGYDIFCTGLHPSLCSGLEWL</sequence>
<reference evidence="1 2" key="1">
    <citation type="journal article" date="2023" name="Plants (Basel)">
        <title>Bridging the Gap: Combining Genomics and Transcriptomics Approaches to Understand Stylosanthes scabra, an Orphan Legume from the Brazilian Caatinga.</title>
        <authorList>
            <person name="Ferreira-Neto J.R.C."/>
            <person name="da Silva M.D."/>
            <person name="Binneck E."/>
            <person name="de Melo N.F."/>
            <person name="da Silva R.H."/>
            <person name="de Melo A.L.T.M."/>
            <person name="Pandolfi V."/>
            <person name="Bustamante F.O."/>
            <person name="Brasileiro-Vidal A.C."/>
            <person name="Benko-Iseppon A.M."/>
        </authorList>
    </citation>
    <scope>NUCLEOTIDE SEQUENCE [LARGE SCALE GENOMIC DNA]</scope>
    <source>
        <tissue evidence="1">Leaves</tissue>
    </source>
</reference>
<dbReference type="Proteomes" id="UP001341840">
    <property type="component" value="Unassembled WGS sequence"/>
</dbReference>
<comment type="caution">
    <text evidence="1">The sequence shown here is derived from an EMBL/GenBank/DDBJ whole genome shotgun (WGS) entry which is preliminary data.</text>
</comment>
<protein>
    <submittedName>
        <fullName evidence="1">Uncharacterized protein</fullName>
    </submittedName>
</protein>
<evidence type="ECO:0000313" key="2">
    <source>
        <dbReference type="Proteomes" id="UP001341840"/>
    </source>
</evidence>
<keyword evidence="2" id="KW-1185">Reference proteome</keyword>